<evidence type="ECO:0000256" key="3">
    <source>
        <dbReference type="ARBA" id="ARBA00023136"/>
    </source>
</evidence>
<dbReference type="eggNOG" id="COG2268">
    <property type="taxonomic scope" value="Bacteria"/>
</dbReference>
<reference evidence="7 8" key="1">
    <citation type="journal article" date="2011" name="J. Bacteriol.">
        <title>Complete genome sequence of the cellulose-degrading bacterium Cellulosilyticum lentocellum.</title>
        <authorList>
            <consortium name="US DOE Joint Genome Institute"/>
            <person name="Miller D.A."/>
            <person name="Suen G."/>
            <person name="Bruce D."/>
            <person name="Copeland A."/>
            <person name="Cheng J.F."/>
            <person name="Detter C."/>
            <person name="Goodwin L.A."/>
            <person name="Han C.S."/>
            <person name="Hauser L.J."/>
            <person name="Land M.L."/>
            <person name="Lapidus A."/>
            <person name="Lucas S."/>
            <person name="Meincke L."/>
            <person name="Pitluck S."/>
            <person name="Tapia R."/>
            <person name="Teshima H."/>
            <person name="Woyke T."/>
            <person name="Fox B.G."/>
            <person name="Angert E.R."/>
            <person name="Currie C.R."/>
        </authorList>
    </citation>
    <scope>NUCLEOTIDE SEQUENCE [LARGE SCALE GENOMIC DNA]</scope>
    <source>
        <strain evidence="8">ATCC 49066 / DSM 5427 / NCIMB 11756 / RHM5</strain>
    </source>
</reference>
<keyword evidence="5" id="KW-0812">Transmembrane</keyword>
<dbReference type="GO" id="GO:0005886">
    <property type="term" value="C:plasma membrane"/>
    <property type="evidence" value="ECO:0007669"/>
    <property type="project" value="TreeGrafter"/>
</dbReference>
<dbReference type="InterPro" id="IPR036013">
    <property type="entry name" value="Band_7/SPFH_dom_sf"/>
</dbReference>
<keyword evidence="4" id="KW-0175">Coiled coil</keyword>
<dbReference type="SUPFAM" id="SSF117892">
    <property type="entry name" value="Band 7/SPFH domain"/>
    <property type="match status" value="1"/>
</dbReference>
<gene>
    <name evidence="7" type="ordered locus">Clole_1676</name>
</gene>
<dbReference type="HOGENOM" id="CLU_038134_0_1_9"/>
<evidence type="ECO:0000256" key="4">
    <source>
        <dbReference type="SAM" id="Coils"/>
    </source>
</evidence>
<comment type="subcellular location">
    <subcellularLocation>
        <location evidence="1">Membrane</location>
    </subcellularLocation>
</comment>
<feature type="transmembrane region" description="Helical" evidence="5">
    <location>
        <begin position="6"/>
        <end position="27"/>
    </location>
</feature>
<dbReference type="GO" id="GO:0072659">
    <property type="term" value="P:protein localization to plasma membrane"/>
    <property type="evidence" value="ECO:0007669"/>
    <property type="project" value="TreeGrafter"/>
</dbReference>
<evidence type="ECO:0000313" key="8">
    <source>
        <dbReference type="Proteomes" id="UP000008467"/>
    </source>
</evidence>
<dbReference type="SMART" id="SM00244">
    <property type="entry name" value="PHB"/>
    <property type="match status" value="1"/>
</dbReference>
<organism evidence="7 8">
    <name type="scientific">Cellulosilyticum lentocellum (strain ATCC 49066 / DSM 5427 / NCIMB 11756 / RHM5)</name>
    <name type="common">Clostridium lentocellum</name>
    <dbReference type="NCBI Taxonomy" id="642492"/>
    <lineage>
        <taxon>Bacteria</taxon>
        <taxon>Bacillati</taxon>
        <taxon>Bacillota</taxon>
        <taxon>Clostridia</taxon>
        <taxon>Lachnospirales</taxon>
        <taxon>Cellulosilyticaceae</taxon>
        <taxon>Cellulosilyticum</taxon>
    </lineage>
</organism>
<dbReference type="STRING" id="642492.Clole_1676"/>
<dbReference type="InterPro" id="IPR001107">
    <property type="entry name" value="Band_7"/>
</dbReference>
<evidence type="ECO:0000256" key="1">
    <source>
        <dbReference type="ARBA" id="ARBA00004370"/>
    </source>
</evidence>
<name>F2JLK9_CELLD</name>
<dbReference type="AlphaFoldDB" id="F2JLK9"/>
<accession>F2JLK9</accession>
<feature type="coiled-coil region" evidence="4">
    <location>
        <begin position="297"/>
        <end position="331"/>
    </location>
</feature>
<dbReference type="PANTHER" id="PTHR13806:SF46">
    <property type="entry name" value="FLOTILLIN-1-RELATED"/>
    <property type="match status" value="1"/>
</dbReference>
<evidence type="ECO:0000256" key="2">
    <source>
        <dbReference type="ARBA" id="ARBA00007161"/>
    </source>
</evidence>
<dbReference type="KEGG" id="cle:Clole_1676"/>
<evidence type="ECO:0000313" key="7">
    <source>
        <dbReference type="EMBL" id="ADZ83400.1"/>
    </source>
</evidence>
<dbReference type="PANTHER" id="PTHR13806">
    <property type="entry name" value="FLOTILLIN-RELATED"/>
    <property type="match status" value="1"/>
</dbReference>
<keyword evidence="8" id="KW-1185">Reference proteome</keyword>
<proteinExistence type="inferred from homology"/>
<protein>
    <submittedName>
        <fullName evidence="7">Band 7 protein</fullName>
    </submittedName>
</protein>
<dbReference type="Pfam" id="PF01145">
    <property type="entry name" value="Band_7"/>
    <property type="match status" value="1"/>
</dbReference>
<evidence type="ECO:0000256" key="5">
    <source>
        <dbReference type="SAM" id="Phobius"/>
    </source>
</evidence>
<evidence type="ECO:0000259" key="6">
    <source>
        <dbReference type="SMART" id="SM00244"/>
    </source>
</evidence>
<dbReference type="CDD" id="cd03399">
    <property type="entry name" value="SPFH_flotillin"/>
    <property type="match status" value="1"/>
</dbReference>
<dbReference type="Gene3D" id="3.30.479.30">
    <property type="entry name" value="Band 7 domain"/>
    <property type="match status" value="1"/>
</dbReference>
<dbReference type="GO" id="GO:0002020">
    <property type="term" value="F:protease binding"/>
    <property type="evidence" value="ECO:0007669"/>
    <property type="project" value="TreeGrafter"/>
</dbReference>
<dbReference type="InterPro" id="IPR027705">
    <property type="entry name" value="Flotillin_fam"/>
</dbReference>
<keyword evidence="5" id="KW-1133">Transmembrane helix</keyword>
<dbReference type="RefSeq" id="WP_013656697.1">
    <property type="nucleotide sequence ID" value="NC_015275.1"/>
</dbReference>
<feature type="domain" description="Band 7" evidence="6">
    <location>
        <begin position="28"/>
        <end position="196"/>
    </location>
</feature>
<comment type="similarity">
    <text evidence="2">Belongs to the band 7/mec-2 family. Flotillin subfamily.</text>
</comment>
<keyword evidence="3 5" id="KW-0472">Membrane</keyword>
<sequence length="524" mass="57057">MPEVFSSLPVGIIGIIIAIILIVAIILSMWKKIPQDKAAVVTGLKKRVITGGGGIVIPLFERMDTISLESMKLDVKTNGAMTSQGVPINTDGVAVIKVRNDRNSILAAIEQFNAAKEAQTVQTISDVSREVLEGKLREIISKLTVEEIYNDRESFGSKVHEVAGTDLAEMGLEIKTLTIKDISDNNGYLKALGEARIAEVKKNAQIAVAEANKETQIKTSEAQRLGETASIEAQTAIAEANKIKNIKQLNFEKEQFTAKAESDAAYNIQQNITQKIMTDTQMDAEVLKQQRLKDVEAEKIQISIVAEQKNIELAEKKAARKEKELLETIIKPAEAHKAKELLDAEALKYREIADAQARAEAVRLSALAEAEKTKIQGLAEAEVIRQKGLAEADAIKMQGLAEAEAMEKKAEAYAKYTDAGKMEMLVQILPDIAKSIAEPMSRIEKIIVMDGGGDSQGATNVARTVASTMTTVIESVKEMTGFDLTDAMKAHTYDATVNKNVNLDMKHVGGPFLESPIPTTSKVE</sequence>
<dbReference type="EMBL" id="CP002582">
    <property type="protein sequence ID" value="ADZ83400.1"/>
    <property type="molecule type" value="Genomic_DNA"/>
</dbReference>
<dbReference type="Proteomes" id="UP000008467">
    <property type="component" value="Chromosome"/>
</dbReference>